<name>A0A2M9YUL5_9LEPT</name>
<accession>A0A2M9YUL5</accession>
<gene>
    <name evidence="2" type="ORF">CH376_02805</name>
    <name evidence="1" type="ORF">CH380_01620</name>
</gene>
<comment type="caution">
    <text evidence="1">The sequence shown here is derived from an EMBL/GenBank/DDBJ whole genome shotgun (WGS) entry which is preliminary data.</text>
</comment>
<evidence type="ECO:0000313" key="1">
    <source>
        <dbReference type="EMBL" id="PJZ55232.1"/>
    </source>
</evidence>
<dbReference type="EMBL" id="NPDV01000001">
    <property type="protein sequence ID" value="PJZ55232.1"/>
    <property type="molecule type" value="Genomic_DNA"/>
</dbReference>
<evidence type="ECO:0000313" key="2">
    <source>
        <dbReference type="EMBL" id="PJZ63386.1"/>
    </source>
</evidence>
<protein>
    <submittedName>
        <fullName evidence="1">Uncharacterized protein</fullName>
    </submittedName>
</protein>
<organism evidence="1 4">
    <name type="scientific">Leptospira adleri</name>
    <dbReference type="NCBI Taxonomy" id="2023186"/>
    <lineage>
        <taxon>Bacteria</taxon>
        <taxon>Pseudomonadati</taxon>
        <taxon>Spirochaetota</taxon>
        <taxon>Spirochaetia</taxon>
        <taxon>Leptospirales</taxon>
        <taxon>Leptospiraceae</taxon>
        <taxon>Leptospira</taxon>
    </lineage>
</organism>
<dbReference type="EMBL" id="NPDU01000005">
    <property type="protein sequence ID" value="PJZ63386.1"/>
    <property type="molecule type" value="Genomic_DNA"/>
</dbReference>
<reference evidence="3 4" key="1">
    <citation type="submission" date="2017-07" db="EMBL/GenBank/DDBJ databases">
        <title>Leptospira spp. isolated from tropical soils.</title>
        <authorList>
            <person name="Thibeaux R."/>
            <person name="Iraola G."/>
            <person name="Ferres I."/>
            <person name="Bierque E."/>
            <person name="Girault D."/>
            <person name="Soupe-Gilbert M.-E."/>
            <person name="Picardeau M."/>
            <person name="Goarant C."/>
        </authorList>
    </citation>
    <scope>NUCLEOTIDE SEQUENCE [LARGE SCALE GENOMIC DNA]</scope>
    <source>
        <strain evidence="1 4">FH2-B-C1</strain>
        <strain evidence="2 3">FH2-B-D1</strain>
    </source>
</reference>
<keyword evidence="3" id="KW-1185">Reference proteome</keyword>
<sequence length="122" mass="15265">MDSTLINIFYLENSNWFDFRKKRFSFSFSEFVRKESSRQKRFKYLFERKWLFRTKQTFNKIKTTIARMQTRSEVPKIYRTHSMLGLVLINPKFFNPLLRQREAYDFKREFFPNSFNDFVFEF</sequence>
<proteinExistence type="predicted"/>
<evidence type="ECO:0000313" key="4">
    <source>
        <dbReference type="Proteomes" id="UP000232188"/>
    </source>
</evidence>
<dbReference type="Proteomes" id="UP000232149">
    <property type="component" value="Unassembled WGS sequence"/>
</dbReference>
<dbReference type="AlphaFoldDB" id="A0A2M9YUL5"/>
<dbReference type="Proteomes" id="UP000232188">
    <property type="component" value="Unassembled WGS sequence"/>
</dbReference>
<evidence type="ECO:0000313" key="3">
    <source>
        <dbReference type="Proteomes" id="UP000232149"/>
    </source>
</evidence>